<protein>
    <recommendedName>
        <fullName evidence="2">Cytochrome c domain-containing protein</fullName>
    </recommendedName>
</protein>
<accession>A0AAU7CN45</accession>
<dbReference type="RefSeq" id="WP_406699290.1">
    <property type="nucleotide sequence ID" value="NZ_CP155447.1"/>
</dbReference>
<dbReference type="AlphaFoldDB" id="A0AAU7CN45"/>
<sequence length="436" mass="48191">MIQPARVHLQLWSIVASWGRSSVLVPVLALLSVAALGQPTHAVEPLGVNNPLHGYDTLPTRDRFSRLKADLDAGRVTLDASDELTLLRSLLHALEIPVSSQMLVTSATSFQKTIISPRRPRALYFNDDTYVGFVPGGQLEVVSIDPALGAIFSLFGRPSAGKAPRIVRSASCLTCHATPLMNEIPQLVIESVVPSITGGGEKAFRRDLSGHGVPLDQRFGGWLLTGAPEFTQHWGNILIERTKAGTKERPMEPGELFDLSRYPLPTSELLPQLLHEHQVGFTNRAITATYRTRVLLHDNAGRIEAIKPDLESLARDLVRYLLFADEVPLPPGGVSGTNEFKTDFLAKRRVASNGHSLRDLDLRTRLMRYRCSYMIDSPAFAGLPQPLRRFVDLELERALDPATSTQEYAYLPAEEKQVIRTILRELPPPSAQADPR</sequence>
<gene>
    <name evidence="1" type="ORF">V5E97_10495</name>
</gene>
<name>A0AAU7CN45_9BACT</name>
<dbReference type="EMBL" id="CP155447">
    <property type="protein sequence ID" value="XBH06440.1"/>
    <property type="molecule type" value="Genomic_DNA"/>
</dbReference>
<evidence type="ECO:0000313" key="1">
    <source>
        <dbReference type="EMBL" id="XBH06440.1"/>
    </source>
</evidence>
<evidence type="ECO:0008006" key="2">
    <source>
        <dbReference type="Google" id="ProtNLM"/>
    </source>
</evidence>
<reference evidence="1" key="1">
    <citation type="submission" date="2024-05" db="EMBL/GenBank/DDBJ databases">
        <title>Planctomycetes of the genus Singulisphaera possess chitinolytic capabilities.</title>
        <authorList>
            <person name="Ivanova A."/>
        </authorList>
    </citation>
    <scope>NUCLEOTIDE SEQUENCE</scope>
    <source>
        <strain evidence="1">Ch08T</strain>
    </source>
</reference>
<proteinExistence type="predicted"/>
<organism evidence="1">
    <name type="scientific">Singulisphaera sp. Ch08</name>
    <dbReference type="NCBI Taxonomy" id="3120278"/>
    <lineage>
        <taxon>Bacteria</taxon>
        <taxon>Pseudomonadati</taxon>
        <taxon>Planctomycetota</taxon>
        <taxon>Planctomycetia</taxon>
        <taxon>Isosphaerales</taxon>
        <taxon>Isosphaeraceae</taxon>
        <taxon>Singulisphaera</taxon>
    </lineage>
</organism>